<proteinExistence type="predicted"/>
<gene>
    <name evidence="2" type="ORF">OG327_32205</name>
</gene>
<sequence length="1751" mass="189739">MADLTRAHPVLLGPVRLETRFTETELLVRIFPDEWSVDSFEPRPTRAELSALAAYWTAVWRSAGDRGGEQAAWHELTGRVQQGRAAHLLRTHLPANPSEKPSGPAAGTAVLVITTPQALPAEDRRPTVAYWSAVWRAHGDRGRLRDAEVALLAAVGPRRAGPIRSRMPAGMEAAPLASGDSVAVAFLVVPQPPDSEIAPNSWTQAAKATLLPDRFRVFGYRDGRLVCEATGADVTGPLSVSPDPGTARAEQLQVDEETGTLRVPPDLKWMTCFDAAVEAGMGVRIPLDATIRLGLHQLVVLGLREGATPEQSAAALTELITHQVRSPAGFALLPQGTPTNNTERLPAGQDPRQESEAARRAAYGFTAEAAPGDWTAKTDGQWFAELLGIDPAALTAVPNADRTDLRDARAANTALWPATWGNYLRTTLHPMLSERTVAQTREFFLRYVSGRGPLPVVKIGRQPYGILVTTAFDRLTWPASAGHRRGLHRLLTEAAADWGKATGKVARLGTDSGDAHRQLLDILALHPSSAEFHQRYAQSVDDLFNRENLDGRGHLVVSALERLRMAEPVRELLTRLGAPAGDTDLLARLFVDGQHPLPGPLIDDRPLSETDPVRPYTTAPGRNYLQWLAEYAGRDLETIRQERGFADDARPAALFYLMLRHAVLLGWVETGRRLALAKGLAAPSPADPPFVHIADDPAHPAVLLPSESRYRQLYAKEPDVTGNEEPLHLFVPRALRAGDPSTAELAEQVAALDLLAALPTARLERVFTEHLDCAGYRMDAWRLGLATEKLAELRYGPDGTGVPGRGLHLGAYGWLEDVAPRVGSLPEVTVPEQLRPVFGAHALPHDPQGGGWIHAPSPAQARTAAVLRAGYLANGGRENSTAFAVNLSSGRVRVALALLDGLRQGQSLGAMLGRRFERGLHEGHRGVELDRFIQPLRGAFPLRAGKLSAEDARPDEVHLVEAGNVVDGLELVRRATRDGLTSYPFGAEGLPEVDDPTQRDAMDKELANLLDIHDALADLAVAESTHQTLLGNTERAAATLDAYAKDGFPPEPDVIRSPRSGTTLTHRLALQFTPGLGPDHGAGAAGRSGPRARAEPAVNDWLAGLLPAAQDVAALVTWNDPVTAEPRSRVVTQADLELQAIELLWAVRPAGEAAMSDLDDRITGAVFGPAPPRADALPVIHYTRRIPKKISFFELSPLIGALRSLLTTSRPLRSTDLVPGAGVTPVDRAADEAVSLPRERPAKVLESLAGLREDAARFAADLEPLCPAPPGEPSRGEILHRIDEFLAGYAELAAGAGRFGLARSGWAELTGWRRGEFTGVLKAVAEAADRMGRALEDADALLARYDELPSTTPEEERFRLLQQAERLLATALTSPRPQRPNLLRALLVSRRREFAARLKDLRAVARTTRTTLSGLLAEVSALLPLTAFDPTGLDLTPYEDRVVAYARELLTRVQALLKEVDVRICSAGTALGGYDAAVTGPDRVLAGTEALKALIGEDVLTVPEFSPPDGLARDWRAALRDSGKLIDHLRTDPPAPRTFPVEDWLHGIARVREKPRLWEKAVVLADALIGYGGLLVTREEPRLTPVQLPHREDDHWLAMDFPKDPDRRRVPVTEDKVLYTAHYAGPSAEPLPGVPEVCGLLLDEWTEVIPAERETTGIALHYDRPDSEPPQTMLLVAPPQPGGNWTTEELLAAVFDTFELARARAVEPVHLDGTAYAQLLPATVMSATRKPITVSTDLAITHLRRKAAAHD</sequence>
<organism evidence="2">
    <name type="scientific">Streptomyces sp. NBC_00049</name>
    <dbReference type="NCBI Taxonomy" id="2903617"/>
    <lineage>
        <taxon>Bacteria</taxon>
        <taxon>Bacillati</taxon>
        <taxon>Actinomycetota</taxon>
        <taxon>Actinomycetes</taxon>
        <taxon>Kitasatosporales</taxon>
        <taxon>Streptomycetaceae</taxon>
        <taxon>Streptomyces</taxon>
    </lineage>
</organism>
<feature type="region of interest" description="Disordered" evidence="1">
    <location>
        <begin position="1073"/>
        <end position="1092"/>
    </location>
</feature>
<name>A0AAU2K0M1_9ACTN</name>
<feature type="region of interest" description="Disordered" evidence="1">
    <location>
        <begin position="333"/>
        <end position="357"/>
    </location>
</feature>
<accession>A0AAU2K0M1</accession>
<protein>
    <submittedName>
        <fullName evidence="2">Uncharacterized protein</fullName>
    </submittedName>
</protein>
<evidence type="ECO:0000313" key="2">
    <source>
        <dbReference type="EMBL" id="WTU77618.1"/>
    </source>
</evidence>
<reference evidence="2" key="1">
    <citation type="submission" date="2022-10" db="EMBL/GenBank/DDBJ databases">
        <title>The complete genomes of actinobacterial strains from the NBC collection.</title>
        <authorList>
            <person name="Joergensen T.S."/>
            <person name="Alvarez Arevalo M."/>
            <person name="Sterndorff E.B."/>
            <person name="Faurdal D."/>
            <person name="Vuksanovic O."/>
            <person name="Mourched A.-S."/>
            <person name="Charusanti P."/>
            <person name="Shaw S."/>
            <person name="Blin K."/>
            <person name="Weber T."/>
        </authorList>
    </citation>
    <scope>NUCLEOTIDE SEQUENCE</scope>
    <source>
        <strain evidence="2">NBC_00049</strain>
    </source>
</reference>
<evidence type="ECO:0000256" key="1">
    <source>
        <dbReference type="SAM" id="MobiDB-lite"/>
    </source>
</evidence>
<dbReference type="EMBL" id="CP108264">
    <property type="protein sequence ID" value="WTU77618.1"/>
    <property type="molecule type" value="Genomic_DNA"/>
</dbReference>